<dbReference type="AlphaFoldDB" id="A0A926NFC2"/>
<accession>A0A926NFC2</accession>
<gene>
    <name evidence="2" type="ORF">IC621_19670</name>
</gene>
<dbReference type="Pfam" id="PF02558">
    <property type="entry name" value="ApbA"/>
    <property type="match status" value="1"/>
</dbReference>
<sequence length="130" mass="14064">MNKPNILIVGAGAVGVPLGYHLSLSGADITYLVREGRKAKLNSPQQLYCYDDATLKSFTDFSVIDNVAELVGKQFQFIIVTLDGHSSRTTEGTATLRKLGEVAQASKASVIMCGCEYQVFIVAFKPDFPS</sequence>
<dbReference type="Gene3D" id="3.40.50.720">
    <property type="entry name" value="NAD(P)-binding Rossmann-like Domain"/>
    <property type="match status" value="1"/>
</dbReference>
<dbReference type="EMBL" id="JACXAI010000031">
    <property type="protein sequence ID" value="MBD1382439.1"/>
    <property type="molecule type" value="Genomic_DNA"/>
</dbReference>
<organism evidence="2 3">
    <name type="scientific">Metabacillus arenae</name>
    <dbReference type="NCBI Taxonomy" id="2771434"/>
    <lineage>
        <taxon>Bacteria</taxon>
        <taxon>Bacillati</taxon>
        <taxon>Bacillota</taxon>
        <taxon>Bacilli</taxon>
        <taxon>Bacillales</taxon>
        <taxon>Bacillaceae</taxon>
        <taxon>Metabacillus</taxon>
    </lineage>
</organism>
<evidence type="ECO:0000313" key="3">
    <source>
        <dbReference type="Proteomes" id="UP000626844"/>
    </source>
</evidence>
<proteinExistence type="predicted"/>
<reference evidence="2" key="1">
    <citation type="submission" date="2020-09" db="EMBL/GenBank/DDBJ databases">
        <title>A novel bacterium of genus Bacillus, isolated from South China Sea.</title>
        <authorList>
            <person name="Huang H."/>
            <person name="Mo K."/>
            <person name="Hu Y."/>
        </authorList>
    </citation>
    <scope>NUCLEOTIDE SEQUENCE</scope>
    <source>
        <strain evidence="2">IB182487</strain>
    </source>
</reference>
<dbReference type="InterPro" id="IPR036291">
    <property type="entry name" value="NAD(P)-bd_dom_sf"/>
</dbReference>
<name>A0A926NFC2_9BACI</name>
<dbReference type="SUPFAM" id="SSF51735">
    <property type="entry name" value="NAD(P)-binding Rossmann-fold domains"/>
    <property type="match status" value="1"/>
</dbReference>
<feature type="domain" description="Ketopantoate reductase N-terminal" evidence="1">
    <location>
        <begin position="6"/>
        <end position="81"/>
    </location>
</feature>
<keyword evidence="3" id="KW-1185">Reference proteome</keyword>
<comment type="caution">
    <text evidence="2">The sequence shown here is derived from an EMBL/GenBank/DDBJ whole genome shotgun (WGS) entry which is preliminary data.</text>
</comment>
<dbReference type="Proteomes" id="UP000626844">
    <property type="component" value="Unassembled WGS sequence"/>
</dbReference>
<protein>
    <recommendedName>
        <fullName evidence="1">Ketopantoate reductase N-terminal domain-containing protein</fullName>
    </recommendedName>
</protein>
<evidence type="ECO:0000259" key="1">
    <source>
        <dbReference type="Pfam" id="PF02558"/>
    </source>
</evidence>
<evidence type="ECO:0000313" key="2">
    <source>
        <dbReference type="EMBL" id="MBD1382439.1"/>
    </source>
</evidence>
<dbReference type="InterPro" id="IPR013332">
    <property type="entry name" value="KPR_N"/>
</dbReference>